<protein>
    <submittedName>
        <fullName evidence="2">dTDP-4-dehydrorhamnose reductase</fullName>
    </submittedName>
</protein>
<dbReference type="Proteomes" id="UP000050331">
    <property type="component" value="Chromosome"/>
</dbReference>
<dbReference type="PANTHER" id="PTHR43242:SF1">
    <property type="entry name" value="NAD(P)-BINDING ROSSMANN-FOLD SUPERFAMILY PROTEIN"/>
    <property type="match status" value="1"/>
</dbReference>
<accession>A0A0U3W9T4</accession>
<dbReference type="Gene3D" id="3.40.50.720">
    <property type="entry name" value="NAD(P)-binding Rossmann-like Domain"/>
    <property type="match status" value="1"/>
</dbReference>
<dbReference type="Pfam" id="PF04321">
    <property type="entry name" value="RmlD_sub_bind"/>
    <property type="match status" value="1"/>
</dbReference>
<dbReference type="OrthoDB" id="9803892at2"/>
<dbReference type="STRING" id="1472767.AOX59_15440"/>
<dbReference type="InterPro" id="IPR029903">
    <property type="entry name" value="RmlD-like-bd"/>
</dbReference>
<dbReference type="EMBL" id="CP013862">
    <property type="protein sequence ID" value="ALX49840.1"/>
    <property type="molecule type" value="Genomic_DNA"/>
</dbReference>
<dbReference type="RefSeq" id="WP_068446792.1">
    <property type="nucleotide sequence ID" value="NZ_CP013862.1"/>
</dbReference>
<dbReference type="AlphaFoldDB" id="A0A0U3W9T4"/>
<proteinExistence type="predicted"/>
<sequence>MKVCVFGASGYVGSSIYKLLKEDSAIDVTGTYLEDPAMFDDLNKLDINEPESFSEFYKQQEPDVVVWSVMSGPDEDELIQEGLQHIITHLTPQTKLVYVSTDFVFTEGKGPYAEDDPTSRMPDDHPLSTYANAKVKAEHFINRELLNYTILRAGPIYGENEIGQLDERTEKLLVPLRLKNTVAYRDDLVRTFVHVTDLAQAVIEFVKNDLTGTYHAGPDKSQSYYAFMVQMAEALGYHGDSVEQASEYEEVDKAIPKNTSLMTDKITNAIKQTFR</sequence>
<reference evidence="2 3" key="1">
    <citation type="submission" date="2016-01" db="EMBL/GenBank/DDBJ databases">
        <title>Complete genome sequence of strain Lentibacillus amyloliquefaciens LAM0015T isolated from saline sediment.</title>
        <authorList>
            <person name="Wang J.-L."/>
            <person name="He M.-X."/>
        </authorList>
    </citation>
    <scope>NUCLEOTIDE SEQUENCE [LARGE SCALE GENOMIC DNA]</scope>
    <source>
        <strain evidence="2 3">LAM0015</strain>
    </source>
</reference>
<name>A0A0U3W9T4_9BACI</name>
<evidence type="ECO:0000313" key="2">
    <source>
        <dbReference type="EMBL" id="ALX49840.1"/>
    </source>
</evidence>
<dbReference type="KEGG" id="lao:AOX59_15440"/>
<keyword evidence="3" id="KW-1185">Reference proteome</keyword>
<dbReference type="SUPFAM" id="SSF51735">
    <property type="entry name" value="NAD(P)-binding Rossmann-fold domains"/>
    <property type="match status" value="1"/>
</dbReference>
<evidence type="ECO:0000313" key="3">
    <source>
        <dbReference type="Proteomes" id="UP000050331"/>
    </source>
</evidence>
<feature type="domain" description="RmlD-like substrate binding" evidence="1">
    <location>
        <begin position="1"/>
        <end position="270"/>
    </location>
</feature>
<organism evidence="2 3">
    <name type="scientific">Lentibacillus amyloliquefaciens</name>
    <dbReference type="NCBI Taxonomy" id="1472767"/>
    <lineage>
        <taxon>Bacteria</taxon>
        <taxon>Bacillati</taxon>
        <taxon>Bacillota</taxon>
        <taxon>Bacilli</taxon>
        <taxon>Bacillales</taxon>
        <taxon>Bacillaceae</taxon>
        <taxon>Lentibacillus</taxon>
    </lineage>
</organism>
<evidence type="ECO:0000259" key="1">
    <source>
        <dbReference type="Pfam" id="PF04321"/>
    </source>
</evidence>
<gene>
    <name evidence="2" type="ORF">AOX59_15440</name>
</gene>
<dbReference type="PANTHER" id="PTHR43242">
    <property type="entry name" value="NAD(P)-BINDING ROSSMANN-FOLD SUPERFAMILY PROTEIN"/>
    <property type="match status" value="1"/>
</dbReference>
<dbReference type="InterPro" id="IPR036291">
    <property type="entry name" value="NAD(P)-bd_dom_sf"/>
</dbReference>